<dbReference type="InterPro" id="IPR041581">
    <property type="entry name" value="Glyoxalase_6"/>
</dbReference>
<dbReference type="EMBL" id="FPCG01000003">
    <property type="protein sequence ID" value="SFV22162.1"/>
    <property type="molecule type" value="Genomic_DNA"/>
</dbReference>
<name>A0A1I7MJP0_9MICC</name>
<organism evidence="2 3">
    <name type="scientific">Micrococcus terreus</name>
    <dbReference type="NCBI Taxonomy" id="574650"/>
    <lineage>
        <taxon>Bacteria</taxon>
        <taxon>Bacillati</taxon>
        <taxon>Actinomycetota</taxon>
        <taxon>Actinomycetes</taxon>
        <taxon>Micrococcales</taxon>
        <taxon>Micrococcaceae</taxon>
        <taxon>Micrococcus</taxon>
    </lineage>
</organism>
<dbReference type="PANTHER" id="PTHR35908:SF1">
    <property type="entry name" value="CONSERVED PROTEIN"/>
    <property type="match status" value="1"/>
</dbReference>
<proteinExistence type="predicted"/>
<protein>
    <recommendedName>
        <fullName evidence="1">VOC domain-containing protein</fullName>
    </recommendedName>
</protein>
<accession>A0A1I7MJP0</accession>
<dbReference type="Pfam" id="PF18029">
    <property type="entry name" value="Glyoxalase_6"/>
    <property type="match status" value="1"/>
</dbReference>
<sequence>MAIRWYSVVIDSQDVAAQARWWAQVLSWEIVYESDDEVVIVPPIAVQQEQDPSSTPFADRAQGWVFVPVPEGKTVKNRIHLDLAPDRDSDHAAEVQRLVDLGARHVDVGQIESGPDAVTWTVLADPEGNEFCLLSPRD</sequence>
<dbReference type="OrthoDB" id="5524593at2"/>
<feature type="domain" description="VOC" evidence="1">
    <location>
        <begin position="4"/>
        <end position="136"/>
    </location>
</feature>
<dbReference type="Gene3D" id="3.10.180.10">
    <property type="entry name" value="2,3-Dihydroxybiphenyl 1,2-Dioxygenase, domain 1"/>
    <property type="match status" value="1"/>
</dbReference>
<evidence type="ECO:0000313" key="3">
    <source>
        <dbReference type="Proteomes" id="UP000198881"/>
    </source>
</evidence>
<evidence type="ECO:0000313" key="2">
    <source>
        <dbReference type="EMBL" id="SFV22162.1"/>
    </source>
</evidence>
<dbReference type="RefSeq" id="WP_091695875.1">
    <property type="nucleotide sequence ID" value="NZ_FPCG01000003.1"/>
</dbReference>
<dbReference type="PANTHER" id="PTHR35908">
    <property type="entry name" value="HYPOTHETICAL FUSION PROTEIN"/>
    <property type="match status" value="1"/>
</dbReference>
<dbReference type="CDD" id="cd06587">
    <property type="entry name" value="VOC"/>
    <property type="match status" value="1"/>
</dbReference>
<dbReference type="InterPro" id="IPR037523">
    <property type="entry name" value="VOC_core"/>
</dbReference>
<dbReference type="InterPro" id="IPR029068">
    <property type="entry name" value="Glyas_Bleomycin-R_OHBP_Dase"/>
</dbReference>
<gene>
    <name evidence="2" type="ORF">SAMN04487966_103234</name>
</gene>
<dbReference type="Proteomes" id="UP000198881">
    <property type="component" value="Unassembled WGS sequence"/>
</dbReference>
<dbReference type="SUPFAM" id="SSF54593">
    <property type="entry name" value="Glyoxalase/Bleomycin resistance protein/Dihydroxybiphenyl dioxygenase"/>
    <property type="match status" value="1"/>
</dbReference>
<dbReference type="PROSITE" id="PS51819">
    <property type="entry name" value="VOC"/>
    <property type="match status" value="1"/>
</dbReference>
<reference evidence="2 3" key="1">
    <citation type="submission" date="2016-10" db="EMBL/GenBank/DDBJ databases">
        <authorList>
            <person name="de Groot N.N."/>
        </authorList>
    </citation>
    <scope>NUCLEOTIDE SEQUENCE [LARGE SCALE GENOMIC DNA]</scope>
    <source>
        <strain evidence="2 3">CGMCC 1.7054</strain>
    </source>
</reference>
<keyword evidence="3" id="KW-1185">Reference proteome</keyword>
<evidence type="ECO:0000259" key="1">
    <source>
        <dbReference type="PROSITE" id="PS51819"/>
    </source>
</evidence>
<dbReference type="AlphaFoldDB" id="A0A1I7MJP0"/>
<dbReference type="STRING" id="574650.SAMN04487966_103234"/>